<evidence type="ECO:0000256" key="1">
    <source>
        <dbReference type="SAM" id="MobiDB-lite"/>
    </source>
</evidence>
<feature type="transmembrane region" description="Helical" evidence="2">
    <location>
        <begin position="111"/>
        <end position="129"/>
    </location>
</feature>
<feature type="transmembrane region" description="Helical" evidence="2">
    <location>
        <begin position="48"/>
        <end position="69"/>
    </location>
</feature>
<feature type="transmembrane region" description="Helical" evidence="2">
    <location>
        <begin position="81"/>
        <end position="104"/>
    </location>
</feature>
<evidence type="ECO:0000313" key="4">
    <source>
        <dbReference type="Proteomes" id="UP001356427"/>
    </source>
</evidence>
<keyword evidence="4" id="KW-1185">Reference proteome</keyword>
<comment type="caution">
    <text evidence="3">The sequence shown here is derived from an EMBL/GenBank/DDBJ whole genome shotgun (WGS) entry which is preliminary data.</text>
</comment>
<evidence type="ECO:0000313" key="3">
    <source>
        <dbReference type="EMBL" id="KAK6301640.1"/>
    </source>
</evidence>
<accession>A0AAN8QEK8</accession>
<name>A0AAN8QEK8_9TELE</name>
<keyword evidence="2" id="KW-0812">Transmembrane</keyword>
<keyword evidence="2" id="KW-1133">Transmembrane helix</keyword>
<reference evidence="3 4" key="1">
    <citation type="submission" date="2021-04" db="EMBL/GenBank/DDBJ databases">
        <authorList>
            <person name="De Guttry C."/>
            <person name="Zahm M."/>
            <person name="Klopp C."/>
            <person name="Cabau C."/>
            <person name="Louis A."/>
            <person name="Berthelot C."/>
            <person name="Parey E."/>
            <person name="Roest Crollius H."/>
            <person name="Montfort J."/>
            <person name="Robinson-Rechavi M."/>
            <person name="Bucao C."/>
            <person name="Bouchez O."/>
            <person name="Gislard M."/>
            <person name="Lluch J."/>
            <person name="Milhes M."/>
            <person name="Lampietro C."/>
            <person name="Lopez Roques C."/>
            <person name="Donnadieu C."/>
            <person name="Braasch I."/>
            <person name="Desvignes T."/>
            <person name="Postlethwait J."/>
            <person name="Bobe J."/>
            <person name="Wedekind C."/>
            <person name="Guiguen Y."/>
        </authorList>
    </citation>
    <scope>NUCLEOTIDE SEQUENCE [LARGE SCALE GENOMIC DNA]</scope>
    <source>
        <strain evidence="3">Cs_M1</strain>
        <tissue evidence="3">Blood</tissue>
    </source>
</reference>
<keyword evidence="2" id="KW-0472">Membrane</keyword>
<gene>
    <name evidence="3" type="ORF">J4Q44_G00276930</name>
</gene>
<feature type="region of interest" description="Disordered" evidence="1">
    <location>
        <begin position="1"/>
        <end position="23"/>
    </location>
</feature>
<organism evidence="3 4">
    <name type="scientific">Coregonus suidteri</name>
    <dbReference type="NCBI Taxonomy" id="861788"/>
    <lineage>
        <taxon>Eukaryota</taxon>
        <taxon>Metazoa</taxon>
        <taxon>Chordata</taxon>
        <taxon>Craniata</taxon>
        <taxon>Vertebrata</taxon>
        <taxon>Euteleostomi</taxon>
        <taxon>Actinopterygii</taxon>
        <taxon>Neopterygii</taxon>
        <taxon>Teleostei</taxon>
        <taxon>Protacanthopterygii</taxon>
        <taxon>Salmoniformes</taxon>
        <taxon>Salmonidae</taxon>
        <taxon>Coregoninae</taxon>
        <taxon>Coregonus</taxon>
    </lineage>
</organism>
<protein>
    <submittedName>
        <fullName evidence="3">Uncharacterized protein</fullName>
    </submittedName>
</protein>
<dbReference type="EMBL" id="JAGTTL010000026">
    <property type="protein sequence ID" value="KAK6301640.1"/>
    <property type="molecule type" value="Genomic_DNA"/>
</dbReference>
<dbReference type="Proteomes" id="UP001356427">
    <property type="component" value="Unassembled WGS sequence"/>
</dbReference>
<proteinExistence type="predicted"/>
<sequence>MYFHRRHPSRPAPCPPGRSRGRGRCTAGAARQGGGYCHDFRRGCLPSLFGQVSAFGVTGLLATANPFIITPICLVFNHTHLVLISLISVPSASLSVWVIVCCGGLCSSVELVYCVSTGVFFPCALYFPVPLFCALECV</sequence>
<evidence type="ECO:0000256" key="2">
    <source>
        <dbReference type="SAM" id="Phobius"/>
    </source>
</evidence>
<dbReference type="AlphaFoldDB" id="A0AAN8QEK8"/>